<keyword evidence="6" id="KW-0687">Ribonucleoprotein</keyword>
<dbReference type="Pfam" id="PF10210">
    <property type="entry name" value="MRP-S32"/>
    <property type="match status" value="1"/>
</dbReference>
<comment type="subcellular location">
    <subcellularLocation>
        <location evidence="1">Mitochondrion</location>
    </subcellularLocation>
</comment>
<organism evidence="9">
    <name type="scientific">Strongyloides stercoralis</name>
    <name type="common">Threadworm</name>
    <dbReference type="NCBI Taxonomy" id="6248"/>
    <lineage>
        <taxon>Eukaryota</taxon>
        <taxon>Metazoa</taxon>
        <taxon>Ecdysozoa</taxon>
        <taxon>Nematoda</taxon>
        <taxon>Chromadorea</taxon>
        <taxon>Rhabditida</taxon>
        <taxon>Tylenchina</taxon>
        <taxon>Panagrolaimomorpha</taxon>
        <taxon>Strongyloidoidea</taxon>
        <taxon>Strongyloididae</taxon>
        <taxon>Strongyloides</taxon>
    </lineage>
</organism>
<name>A0A0K0DXC1_STRER</name>
<keyword evidence="8" id="KW-1185">Reference proteome</keyword>
<dbReference type="GO" id="GO:0005762">
    <property type="term" value="C:mitochondrial large ribosomal subunit"/>
    <property type="evidence" value="ECO:0007669"/>
    <property type="project" value="TreeGrafter"/>
</dbReference>
<evidence type="ECO:0000256" key="2">
    <source>
        <dbReference type="ARBA" id="ARBA00005556"/>
    </source>
</evidence>
<comment type="similarity">
    <text evidence="2">Belongs to the mitochondrion-specific ribosomal protein mL42 family.</text>
</comment>
<evidence type="ECO:0000256" key="4">
    <source>
        <dbReference type="ARBA" id="ARBA00022980"/>
    </source>
</evidence>
<reference evidence="9" key="1">
    <citation type="submission" date="2015-08" db="UniProtKB">
        <authorList>
            <consortium name="WormBaseParasite"/>
        </authorList>
    </citation>
    <scope>IDENTIFICATION</scope>
</reference>
<sequence length="128" mass="14922">MFGNISSLIIRNKFITIRKLSSSTLRLNFESEAKKNQIVVTKSGTVLCWHPEQDFPFENSLPIEKNSSNSKSPLLEELREKYSLKVSSTKGPSNKVLQEMFYTNKNEWYTRTREDKLYQTSAKLPKRK</sequence>
<dbReference type="PANTHER" id="PTHR13450:SF4">
    <property type="entry name" value="LARGE RIBOSOMAL SUBUNIT PROTEIN ML42"/>
    <property type="match status" value="1"/>
</dbReference>
<protein>
    <recommendedName>
        <fullName evidence="7">Large ribosomal subunit protein mL42</fullName>
    </recommendedName>
</protein>
<dbReference type="STRING" id="6248.A0A0K0DXC1"/>
<evidence type="ECO:0000313" key="9">
    <source>
        <dbReference type="WBParaSite" id="SSTP_0000188600.1"/>
    </source>
</evidence>
<evidence type="ECO:0000256" key="1">
    <source>
        <dbReference type="ARBA" id="ARBA00004173"/>
    </source>
</evidence>
<dbReference type="WBParaSite" id="SSTP_0000188600.1">
    <property type="protein sequence ID" value="SSTP_0000188600.1"/>
    <property type="gene ID" value="SSTP_0000188600"/>
</dbReference>
<keyword evidence="5" id="KW-0496">Mitochondrion</keyword>
<accession>A0A0K0DXC1</accession>
<dbReference type="PANTHER" id="PTHR13450">
    <property type="entry name" value="MITOCHONDRIAL 39S RIBOSOMAL PROTEIN L42"/>
    <property type="match status" value="1"/>
</dbReference>
<dbReference type="Proteomes" id="UP000035681">
    <property type="component" value="Unplaced"/>
</dbReference>
<proteinExistence type="inferred from homology"/>
<evidence type="ECO:0000256" key="7">
    <source>
        <dbReference type="ARBA" id="ARBA00035189"/>
    </source>
</evidence>
<keyword evidence="3" id="KW-0809">Transit peptide</keyword>
<dbReference type="AlphaFoldDB" id="A0A0K0DXC1"/>
<evidence type="ECO:0000256" key="3">
    <source>
        <dbReference type="ARBA" id="ARBA00022946"/>
    </source>
</evidence>
<evidence type="ECO:0000256" key="6">
    <source>
        <dbReference type="ARBA" id="ARBA00023274"/>
    </source>
</evidence>
<evidence type="ECO:0000313" key="8">
    <source>
        <dbReference type="Proteomes" id="UP000035681"/>
    </source>
</evidence>
<dbReference type="InterPro" id="IPR019346">
    <property type="entry name" value="Ribosomal_mL42"/>
</dbReference>
<keyword evidence="4" id="KW-0689">Ribosomal protein</keyword>
<evidence type="ECO:0000256" key="5">
    <source>
        <dbReference type="ARBA" id="ARBA00023128"/>
    </source>
</evidence>
<dbReference type="WBParaSite" id="TCONS_00008944.p1">
    <property type="protein sequence ID" value="TCONS_00008944.p1"/>
    <property type="gene ID" value="XLOC_006809"/>
</dbReference>